<dbReference type="InterPro" id="IPR011006">
    <property type="entry name" value="CheY-like_superfamily"/>
</dbReference>
<evidence type="ECO:0000259" key="8">
    <source>
        <dbReference type="PROSITE" id="PS50110"/>
    </source>
</evidence>
<dbReference type="InterPro" id="IPR003594">
    <property type="entry name" value="HATPase_dom"/>
</dbReference>
<keyword evidence="10" id="KW-1185">Reference proteome</keyword>
<feature type="domain" description="Histidine kinase" evidence="7">
    <location>
        <begin position="227"/>
        <end position="448"/>
    </location>
</feature>
<sequence length="600" mass="68209">MIFKVPSLVLLLALSLDISESNNEVSFNDLNKEEAVKDTLHVKTLLQDSLNHVAEDYYNLAIENFKINELGNSFQNAGKMYEIAQKNGNQLQQIKSLKLLSLIYEKKGDLEKALACLKQANTLKDTYFLETGDSSFLGNNFPIIENKILQLEKVNSKQEKTLKFNQLAIILSVLLIVILSLFTLSLYKNNQIRAGANKLLQKKNEELFAAKEKAEQASKIKENFLSTISHELRTPIYAVTGLTYLLLQENPNKSQEEHLNSLKYSGEHLLSLINNILDLNKLSAKKVKKINTDFNLRLKMADFYQSFVKTAKDKSVEVHMLIEDQIPEVLNGDILKVFQVLINLVSNAIKFTNNGDVWIRLSLVNEEKKQVMLRFEIEDNGIGIDKKHQKSIFKNFNQGQDETNIRYGGTGLGLPIVKNLLLFLGSKIHLESEKGKGAKFYFDISFGKAQQGKGVVKQLDKNEQDFLELDMLKVLEGKRILIVDDNKLNQKITEKILLRKNTICDVAGNGQLALDFVHKHIYDLILMDIDMPVMDGIEATEIIRKKDSRTPIIALTAVSLEGKIEQFLNHGFTDVIPKPYKTELFYEKIYKVLKLAQRSA</sequence>
<dbReference type="InterPro" id="IPR001789">
    <property type="entry name" value="Sig_transdc_resp-reg_receiver"/>
</dbReference>
<evidence type="ECO:0000313" key="10">
    <source>
        <dbReference type="Proteomes" id="UP001182991"/>
    </source>
</evidence>
<dbReference type="Pfam" id="PF00512">
    <property type="entry name" value="HisKA"/>
    <property type="match status" value="1"/>
</dbReference>
<dbReference type="InterPro" id="IPR036890">
    <property type="entry name" value="HATPase_C_sf"/>
</dbReference>
<dbReference type="SUPFAM" id="SSF55874">
    <property type="entry name" value="ATPase domain of HSP90 chaperone/DNA topoisomerase II/histidine kinase"/>
    <property type="match status" value="1"/>
</dbReference>
<keyword evidence="4" id="KW-0902">Two-component regulatory system</keyword>
<evidence type="ECO:0000256" key="6">
    <source>
        <dbReference type="SAM" id="Phobius"/>
    </source>
</evidence>
<dbReference type="Gene3D" id="3.40.50.2300">
    <property type="match status" value="1"/>
</dbReference>
<comment type="catalytic activity">
    <reaction evidence="1">
        <text>ATP + protein L-histidine = ADP + protein N-phospho-L-histidine.</text>
        <dbReference type="EC" id="2.7.13.3"/>
    </reaction>
</comment>
<evidence type="ECO:0000256" key="2">
    <source>
        <dbReference type="ARBA" id="ARBA00012438"/>
    </source>
</evidence>
<keyword evidence="6" id="KW-0812">Transmembrane</keyword>
<dbReference type="PROSITE" id="PS50109">
    <property type="entry name" value="HIS_KIN"/>
    <property type="match status" value="1"/>
</dbReference>
<proteinExistence type="predicted"/>
<dbReference type="SMART" id="SM00448">
    <property type="entry name" value="REC"/>
    <property type="match status" value="1"/>
</dbReference>
<name>A0ABU2KKY1_9FLAO</name>
<dbReference type="EC" id="2.7.13.3" evidence="2"/>
<evidence type="ECO:0000259" key="7">
    <source>
        <dbReference type="PROSITE" id="PS50109"/>
    </source>
</evidence>
<dbReference type="EMBL" id="JAVRBG010000013">
    <property type="protein sequence ID" value="MDT0295387.1"/>
    <property type="molecule type" value="Genomic_DNA"/>
</dbReference>
<feature type="transmembrane region" description="Helical" evidence="6">
    <location>
        <begin position="167"/>
        <end position="187"/>
    </location>
</feature>
<dbReference type="Gene3D" id="3.30.565.10">
    <property type="entry name" value="Histidine kinase-like ATPase, C-terminal domain"/>
    <property type="match status" value="1"/>
</dbReference>
<dbReference type="CDD" id="cd00082">
    <property type="entry name" value="HisKA"/>
    <property type="match status" value="1"/>
</dbReference>
<keyword evidence="9" id="KW-0547">Nucleotide-binding</keyword>
<dbReference type="CDD" id="cd16922">
    <property type="entry name" value="HATPase_EvgS-ArcB-TorS-like"/>
    <property type="match status" value="1"/>
</dbReference>
<comment type="caution">
    <text evidence="9">The sequence shown here is derived from an EMBL/GenBank/DDBJ whole genome shotgun (WGS) entry which is preliminary data.</text>
</comment>
<keyword evidence="9" id="KW-0067">ATP-binding</keyword>
<dbReference type="CDD" id="cd17546">
    <property type="entry name" value="REC_hyHK_CKI1_RcsC-like"/>
    <property type="match status" value="1"/>
</dbReference>
<evidence type="ECO:0000256" key="3">
    <source>
        <dbReference type="ARBA" id="ARBA00022553"/>
    </source>
</evidence>
<dbReference type="InterPro" id="IPR011990">
    <property type="entry name" value="TPR-like_helical_dom_sf"/>
</dbReference>
<dbReference type="Pfam" id="PF02518">
    <property type="entry name" value="HATPase_c"/>
    <property type="match status" value="1"/>
</dbReference>
<accession>A0ABU2KKY1</accession>
<dbReference type="Pfam" id="PF00072">
    <property type="entry name" value="Response_reg"/>
    <property type="match status" value="1"/>
</dbReference>
<dbReference type="PRINTS" id="PR00344">
    <property type="entry name" value="BCTRLSENSOR"/>
</dbReference>
<protein>
    <recommendedName>
        <fullName evidence="2">histidine kinase</fullName>
        <ecNumber evidence="2">2.7.13.3</ecNumber>
    </recommendedName>
</protein>
<dbReference type="SUPFAM" id="SSF52172">
    <property type="entry name" value="CheY-like"/>
    <property type="match status" value="1"/>
</dbReference>
<organism evidence="9 10">
    <name type="scientific">Mesonia ostreae</name>
    <dbReference type="NCBI Taxonomy" id="861110"/>
    <lineage>
        <taxon>Bacteria</taxon>
        <taxon>Pseudomonadati</taxon>
        <taxon>Bacteroidota</taxon>
        <taxon>Flavobacteriia</taxon>
        <taxon>Flavobacteriales</taxon>
        <taxon>Flavobacteriaceae</taxon>
        <taxon>Mesonia</taxon>
    </lineage>
</organism>
<evidence type="ECO:0000256" key="4">
    <source>
        <dbReference type="ARBA" id="ARBA00023012"/>
    </source>
</evidence>
<dbReference type="InterPro" id="IPR003661">
    <property type="entry name" value="HisK_dim/P_dom"/>
</dbReference>
<evidence type="ECO:0000256" key="5">
    <source>
        <dbReference type="PROSITE-ProRule" id="PRU00169"/>
    </source>
</evidence>
<reference evidence="10" key="1">
    <citation type="submission" date="2023-07" db="EMBL/GenBank/DDBJ databases">
        <title>Isolating and identifying novel microbial strains from the Mariana Trench.</title>
        <authorList>
            <person name="Fu H."/>
        </authorList>
    </citation>
    <scope>NUCLEOTIDE SEQUENCE [LARGE SCALE GENOMIC DNA]</scope>
    <source>
        <strain evidence="10">T-y2</strain>
    </source>
</reference>
<evidence type="ECO:0000313" key="9">
    <source>
        <dbReference type="EMBL" id="MDT0295387.1"/>
    </source>
</evidence>
<keyword evidence="6" id="KW-1133">Transmembrane helix</keyword>
<dbReference type="Gene3D" id="1.10.287.130">
    <property type="match status" value="1"/>
</dbReference>
<dbReference type="InterPro" id="IPR004358">
    <property type="entry name" value="Sig_transdc_His_kin-like_C"/>
</dbReference>
<dbReference type="InterPro" id="IPR005467">
    <property type="entry name" value="His_kinase_dom"/>
</dbReference>
<dbReference type="SMART" id="SM00387">
    <property type="entry name" value="HATPase_c"/>
    <property type="match status" value="1"/>
</dbReference>
<feature type="domain" description="Response regulatory" evidence="8">
    <location>
        <begin position="479"/>
        <end position="593"/>
    </location>
</feature>
<dbReference type="SUPFAM" id="SSF48452">
    <property type="entry name" value="TPR-like"/>
    <property type="match status" value="1"/>
</dbReference>
<dbReference type="Proteomes" id="UP001182991">
    <property type="component" value="Unassembled WGS sequence"/>
</dbReference>
<keyword evidence="6" id="KW-0472">Membrane</keyword>
<keyword evidence="3 5" id="KW-0597">Phosphoprotein</keyword>
<dbReference type="SUPFAM" id="SSF47384">
    <property type="entry name" value="Homodimeric domain of signal transducing histidine kinase"/>
    <property type="match status" value="1"/>
</dbReference>
<gene>
    <name evidence="9" type="ORF">RLT85_12180</name>
</gene>
<dbReference type="SMART" id="SM00388">
    <property type="entry name" value="HisKA"/>
    <property type="match status" value="1"/>
</dbReference>
<evidence type="ECO:0000256" key="1">
    <source>
        <dbReference type="ARBA" id="ARBA00000085"/>
    </source>
</evidence>
<dbReference type="InterPro" id="IPR036097">
    <property type="entry name" value="HisK_dim/P_sf"/>
</dbReference>
<dbReference type="PANTHER" id="PTHR45339">
    <property type="entry name" value="HYBRID SIGNAL TRANSDUCTION HISTIDINE KINASE J"/>
    <property type="match status" value="1"/>
</dbReference>
<dbReference type="RefSeq" id="WP_311402325.1">
    <property type="nucleotide sequence ID" value="NZ_JAVRBG010000013.1"/>
</dbReference>
<dbReference type="Gene3D" id="1.25.40.10">
    <property type="entry name" value="Tetratricopeptide repeat domain"/>
    <property type="match status" value="1"/>
</dbReference>
<dbReference type="GO" id="GO:0005524">
    <property type="term" value="F:ATP binding"/>
    <property type="evidence" value="ECO:0007669"/>
    <property type="project" value="UniProtKB-KW"/>
</dbReference>
<dbReference type="PROSITE" id="PS50110">
    <property type="entry name" value="RESPONSE_REGULATORY"/>
    <property type="match status" value="1"/>
</dbReference>
<feature type="modified residue" description="4-aspartylphosphate" evidence="5">
    <location>
        <position position="528"/>
    </location>
</feature>
<dbReference type="PANTHER" id="PTHR45339:SF1">
    <property type="entry name" value="HYBRID SIGNAL TRANSDUCTION HISTIDINE KINASE J"/>
    <property type="match status" value="1"/>
</dbReference>